<dbReference type="PROSITE" id="PS51178">
    <property type="entry name" value="PASTA"/>
    <property type="match status" value="1"/>
</dbReference>
<evidence type="ECO:0000256" key="1">
    <source>
        <dbReference type="ARBA" id="ARBA00004370"/>
    </source>
</evidence>
<keyword evidence="10" id="KW-1185">Reference proteome</keyword>
<dbReference type="Gene3D" id="3.30.70.2110">
    <property type="match status" value="1"/>
</dbReference>
<evidence type="ECO:0000256" key="5">
    <source>
        <dbReference type="ARBA" id="ARBA00023136"/>
    </source>
</evidence>
<comment type="pathway">
    <text evidence="2">Cell wall biogenesis; peptidoglycan biosynthesis.</text>
</comment>
<feature type="compositionally biased region" description="Acidic residues" evidence="7">
    <location>
        <begin position="711"/>
        <end position="732"/>
    </location>
</feature>
<evidence type="ECO:0000256" key="6">
    <source>
        <dbReference type="ARBA" id="ARBA00034000"/>
    </source>
</evidence>
<dbReference type="InterPro" id="IPR001460">
    <property type="entry name" value="PCN-bd_Tpept"/>
</dbReference>
<dbReference type="Pfam" id="PF03717">
    <property type="entry name" value="PBP_dimer"/>
    <property type="match status" value="1"/>
</dbReference>
<evidence type="ECO:0000256" key="2">
    <source>
        <dbReference type="ARBA" id="ARBA00004752"/>
    </source>
</evidence>
<dbReference type="SMART" id="SM00740">
    <property type="entry name" value="PASTA"/>
    <property type="match status" value="2"/>
</dbReference>
<dbReference type="InterPro" id="IPR005311">
    <property type="entry name" value="PBP_dimer"/>
</dbReference>
<comment type="similarity">
    <text evidence="3">Belongs to the transpeptidase family.</text>
</comment>
<dbReference type="SUPFAM" id="SSF56519">
    <property type="entry name" value="Penicillin binding protein dimerisation domain"/>
    <property type="match status" value="1"/>
</dbReference>
<dbReference type="InterPro" id="IPR012338">
    <property type="entry name" value="Beta-lactam/transpept-like"/>
</dbReference>
<feature type="region of interest" description="Disordered" evidence="7">
    <location>
        <begin position="703"/>
        <end position="738"/>
    </location>
</feature>
<evidence type="ECO:0000313" key="10">
    <source>
        <dbReference type="Proteomes" id="UP001596142"/>
    </source>
</evidence>
<dbReference type="PANTHER" id="PTHR30627:SF26">
    <property type="entry name" value="PENICILLIN-BINDING PROTEIN 2B"/>
    <property type="match status" value="1"/>
</dbReference>
<comment type="subcellular location">
    <subcellularLocation>
        <location evidence="1">Membrane</location>
    </subcellularLocation>
</comment>
<comment type="caution">
    <text evidence="9">The sequence shown here is derived from an EMBL/GenBank/DDBJ whole genome shotgun (WGS) entry which is preliminary data.</text>
</comment>
<dbReference type="SUPFAM" id="SSF56601">
    <property type="entry name" value="beta-lactamase/transpeptidase-like"/>
    <property type="match status" value="1"/>
</dbReference>
<dbReference type="Proteomes" id="UP001596142">
    <property type="component" value="Unassembled WGS sequence"/>
</dbReference>
<evidence type="ECO:0000259" key="8">
    <source>
        <dbReference type="PROSITE" id="PS51178"/>
    </source>
</evidence>
<dbReference type="Pfam" id="PF03793">
    <property type="entry name" value="PASTA"/>
    <property type="match status" value="2"/>
</dbReference>
<gene>
    <name evidence="9" type="ORF">ACFPU1_05585</name>
</gene>
<dbReference type="RefSeq" id="WP_385939330.1">
    <property type="nucleotide sequence ID" value="NZ_JBHSOZ010000003.1"/>
</dbReference>
<dbReference type="Gene3D" id="3.90.1310.10">
    <property type="entry name" value="Penicillin-binding protein 2a (Domain 2)"/>
    <property type="match status" value="1"/>
</dbReference>
<reference evidence="10" key="1">
    <citation type="journal article" date="2019" name="Int. J. Syst. Evol. Microbiol.">
        <title>The Global Catalogue of Microorganisms (GCM) 10K type strain sequencing project: providing services to taxonomists for standard genome sequencing and annotation.</title>
        <authorList>
            <consortium name="The Broad Institute Genomics Platform"/>
            <consortium name="The Broad Institute Genome Sequencing Center for Infectious Disease"/>
            <person name="Wu L."/>
            <person name="Ma J."/>
        </authorList>
    </citation>
    <scope>NUCLEOTIDE SEQUENCE [LARGE SCALE GENOMIC DNA]</scope>
    <source>
        <strain evidence="10">CECT 7184</strain>
    </source>
</reference>
<dbReference type="CDD" id="cd06576">
    <property type="entry name" value="PASTA_Pbp2x-like_1"/>
    <property type="match status" value="1"/>
</dbReference>
<evidence type="ECO:0000256" key="3">
    <source>
        <dbReference type="ARBA" id="ARBA00007171"/>
    </source>
</evidence>
<evidence type="ECO:0000256" key="4">
    <source>
        <dbReference type="ARBA" id="ARBA00012448"/>
    </source>
</evidence>
<sequence>MYRTIWLLGIILVCFIVFTGRMLYVQAVKEVDGQNLEELAQSRWTTSHELQGERGTIFDRQGNPLAEEVQSYSVYAVLDATHEEHVEDPEMTAETLAPYIDMDEERLKELLSLGETEGRYQVELGSGARHLSHSTRAEIEELELPGIRFRTESRRFYPNQVFASHVLGYTERDMSEARMGLESGLNEYLTPEDGFLSYQRDQRGVPLLDSNESFEEPQNGDDVTLTIDSNIQTTMEQAMNQVEEEYDPEKITAVAANAKTGQILAMSNRPSFNPNEYEEITNFTNFAVADRFEPGSTMKIFTLAAAIEEGVYDGEEEFESGSYEVGSHRLHDHNNGQGWGKITFNEGFYRSSNVAFAKLAMEKLRPERLYDYITDFGFRETTGVDLPGEASSLIAEQYEIDAATTAIGQGTAVTPIQIIQAATAIANEGKMMKPYIVDSISNSATEEVVYEGKPEVKGEPISPETSEEVLGLMEQVVVSSSGTGRPYFIEGFNVVGKTGTAQIPNPDGGGYLSGNNQNIFSFIGMAPKDDPSIIVYVAVDRPNLAGDESGSAPVSMIFNSVMKQSLQYLNIEPAVSEEAVYEEDGIEIPELEGESVEEAESILHSLGLQPVFLGDGETVEEMSPGSESHVIFGERVLIRTEEASVMPDITGWSMRDATKLSDLAGMELHHIGSGYVTDQSIPAGTGLEGKGYLTVEMMSPQEIRDLREEEAAAQEEAEAEESSGEEDSEDEEERIRRE</sequence>
<dbReference type="Pfam" id="PF00905">
    <property type="entry name" value="Transpeptidase"/>
    <property type="match status" value="1"/>
</dbReference>
<comment type="catalytic activity">
    <reaction evidence="6">
        <text>Preferential cleavage: (Ac)2-L-Lys-D-Ala-|-D-Ala. Also transpeptidation of peptidyl-alanyl moieties that are N-acyl substituents of D-alanine.</text>
        <dbReference type="EC" id="3.4.16.4"/>
    </reaction>
</comment>
<accession>A0ABW0YIK5</accession>
<name>A0ABW0YIK5_9BACI</name>
<dbReference type="PANTHER" id="PTHR30627">
    <property type="entry name" value="PEPTIDOGLYCAN D,D-TRANSPEPTIDASE"/>
    <property type="match status" value="1"/>
</dbReference>
<keyword evidence="5" id="KW-0472">Membrane</keyword>
<dbReference type="EMBL" id="JBHSOZ010000003">
    <property type="protein sequence ID" value="MFC5712245.1"/>
    <property type="molecule type" value="Genomic_DNA"/>
</dbReference>
<dbReference type="SUPFAM" id="SSF54184">
    <property type="entry name" value="Penicillin-binding protein 2x (pbp-2x), c-terminal domain"/>
    <property type="match status" value="2"/>
</dbReference>
<dbReference type="InterPro" id="IPR005543">
    <property type="entry name" value="PASTA_dom"/>
</dbReference>
<dbReference type="Gene3D" id="3.40.710.10">
    <property type="entry name" value="DD-peptidase/beta-lactamase superfamily"/>
    <property type="match status" value="1"/>
</dbReference>
<dbReference type="EC" id="3.4.16.4" evidence="4"/>
<dbReference type="CDD" id="cd06575">
    <property type="entry name" value="PASTA_Pbp2x-like_2"/>
    <property type="match status" value="1"/>
</dbReference>
<protein>
    <recommendedName>
        <fullName evidence="4">serine-type D-Ala-D-Ala carboxypeptidase</fullName>
        <ecNumber evidence="4">3.4.16.4</ecNumber>
    </recommendedName>
</protein>
<organism evidence="9 10">
    <name type="scientific">Thalassorhabdus alkalitolerans</name>
    <dbReference type="NCBI Taxonomy" id="2282697"/>
    <lineage>
        <taxon>Bacteria</taxon>
        <taxon>Bacillati</taxon>
        <taxon>Bacillota</taxon>
        <taxon>Bacilli</taxon>
        <taxon>Bacillales</taxon>
        <taxon>Bacillaceae</taxon>
        <taxon>Thalassorhabdus</taxon>
    </lineage>
</organism>
<evidence type="ECO:0000256" key="7">
    <source>
        <dbReference type="SAM" id="MobiDB-lite"/>
    </source>
</evidence>
<evidence type="ECO:0000313" key="9">
    <source>
        <dbReference type="EMBL" id="MFC5712245.1"/>
    </source>
</evidence>
<dbReference type="InterPro" id="IPR050515">
    <property type="entry name" value="Beta-lactam/transpept"/>
</dbReference>
<feature type="domain" description="PASTA" evidence="8">
    <location>
        <begin position="582"/>
        <end position="642"/>
    </location>
</feature>
<proteinExistence type="inferred from homology"/>
<dbReference type="InterPro" id="IPR036138">
    <property type="entry name" value="PBP_dimer_sf"/>
</dbReference>